<proteinExistence type="predicted"/>
<dbReference type="EMBL" id="JAMKPW020000019">
    <property type="protein sequence ID" value="KAK8208031.1"/>
    <property type="molecule type" value="Genomic_DNA"/>
</dbReference>
<gene>
    <name evidence="1" type="ORF">M8818_004069</name>
</gene>
<evidence type="ECO:0000313" key="2">
    <source>
        <dbReference type="Proteomes" id="UP001320706"/>
    </source>
</evidence>
<dbReference type="Proteomes" id="UP001320706">
    <property type="component" value="Unassembled WGS sequence"/>
</dbReference>
<organism evidence="1 2">
    <name type="scientific">Zalaria obscura</name>
    <dbReference type="NCBI Taxonomy" id="2024903"/>
    <lineage>
        <taxon>Eukaryota</taxon>
        <taxon>Fungi</taxon>
        <taxon>Dikarya</taxon>
        <taxon>Ascomycota</taxon>
        <taxon>Pezizomycotina</taxon>
        <taxon>Dothideomycetes</taxon>
        <taxon>Dothideomycetidae</taxon>
        <taxon>Dothideales</taxon>
        <taxon>Zalariaceae</taxon>
        <taxon>Zalaria</taxon>
    </lineage>
</organism>
<reference evidence="1" key="1">
    <citation type="submission" date="2024-02" db="EMBL/GenBank/DDBJ databases">
        <title>Metagenome Assembled Genome of Zalaria obscura JY119.</title>
        <authorList>
            <person name="Vighnesh L."/>
            <person name="Jagadeeshwari U."/>
            <person name="Venkata Ramana C."/>
            <person name="Sasikala C."/>
        </authorList>
    </citation>
    <scope>NUCLEOTIDE SEQUENCE</scope>
    <source>
        <strain evidence="1">JY119</strain>
    </source>
</reference>
<accession>A0ACC3SH54</accession>
<protein>
    <submittedName>
        <fullName evidence="1">Uncharacterized protein</fullName>
    </submittedName>
</protein>
<comment type="caution">
    <text evidence="1">The sequence shown here is derived from an EMBL/GenBank/DDBJ whole genome shotgun (WGS) entry which is preliminary data.</text>
</comment>
<name>A0ACC3SH54_9PEZI</name>
<evidence type="ECO:0000313" key="1">
    <source>
        <dbReference type="EMBL" id="KAK8208031.1"/>
    </source>
</evidence>
<keyword evidence="2" id="KW-1185">Reference proteome</keyword>
<sequence>MALGMLKKKRDSKMSTDQENENEQNGNQQNGNQQNGNGEDKEKQGGGPPKPVGFLDPRMKHVRRSVAGKWLLTTVVLMIFILGVLSIYWACLFHVDQNLSSLVVYVVDFDGQVAPYNTSGVTPLVGPMITDMARSMVASNEPTLGWGPLPPSAFDYDPIKVRQAVYDFDAWAAIIINPNATALLYSAVQNGNTSYDPLGALQLVYIDSRDDTIWYDFMAPFMSSFMTNAQSSIGSAWTRQILQAASTNTTLLSNIAAVPQALSPAIGFSEYNLRPFYPYQVIPAVTVGLIYLIILSFFSFAFYLPVWMQYLKPEGHPPLKFHQLVVVRWCGTILAYLFLSLAYSLISLAFQINFSGGNPVSSSTEVTSTVDGNLNPDAYGKGTFPVYWMLNFVGMIALGLACENVAMVVGQPWTGLWLIFWVITNVSTSFYDITIEPRFYYWGYAWPLHSVVEGSRHILFGLHSRIGLDFGILIAWAAVNTALFPFAFMFMMYKNKHHLHEYWA</sequence>